<reference evidence="1" key="1">
    <citation type="submission" date="2020-05" db="EMBL/GenBank/DDBJ databases">
        <authorList>
            <person name="Chiriac C."/>
            <person name="Salcher M."/>
            <person name="Ghai R."/>
            <person name="Kavagutti S V."/>
        </authorList>
    </citation>
    <scope>NUCLEOTIDE SEQUENCE</scope>
</reference>
<proteinExistence type="predicted"/>
<organism evidence="1">
    <name type="scientific">uncultured Caudovirales phage</name>
    <dbReference type="NCBI Taxonomy" id="2100421"/>
    <lineage>
        <taxon>Viruses</taxon>
        <taxon>Duplodnaviria</taxon>
        <taxon>Heunggongvirae</taxon>
        <taxon>Uroviricota</taxon>
        <taxon>Caudoviricetes</taxon>
        <taxon>Peduoviridae</taxon>
        <taxon>Maltschvirus</taxon>
        <taxon>Maltschvirus maltsch</taxon>
    </lineage>
</organism>
<dbReference type="EMBL" id="LR797181">
    <property type="protein sequence ID" value="CAB4192333.1"/>
    <property type="molecule type" value="Genomic_DNA"/>
</dbReference>
<accession>A0A6J5R659</accession>
<sequence length="55" mass="5844">MLTMKVMIVAMMLATAGVALVVAYTITVSVHQVSEAPRTLPFGPVPTLDHRGTGY</sequence>
<name>A0A6J5R659_9CAUD</name>
<protein>
    <submittedName>
        <fullName evidence="1">Uncharacterized protein</fullName>
    </submittedName>
</protein>
<gene>
    <name evidence="1" type="ORF">UFOVP1244_19</name>
</gene>
<evidence type="ECO:0000313" key="1">
    <source>
        <dbReference type="EMBL" id="CAB4192333.1"/>
    </source>
</evidence>